<dbReference type="SUPFAM" id="SSF51735">
    <property type="entry name" value="NAD(P)-binding Rossmann-fold domains"/>
    <property type="match status" value="1"/>
</dbReference>
<evidence type="ECO:0000256" key="2">
    <source>
        <dbReference type="RuleBase" id="RU000363"/>
    </source>
</evidence>
<name>A0A177Y826_9NOCA</name>
<accession>A0A177Y826</accession>
<dbReference type="PANTHER" id="PTHR43157">
    <property type="entry name" value="PHOSPHATIDYLINOSITOL-GLYCAN BIOSYNTHESIS CLASS F PROTEIN-RELATED"/>
    <property type="match status" value="1"/>
</dbReference>
<dbReference type="AlphaFoldDB" id="A0A177Y826"/>
<evidence type="ECO:0000256" key="1">
    <source>
        <dbReference type="ARBA" id="ARBA00023002"/>
    </source>
</evidence>
<dbReference type="RefSeq" id="WP_068430977.1">
    <property type="nucleotide sequence ID" value="NZ_LVHI01000038.1"/>
</dbReference>
<dbReference type="Gene3D" id="3.40.50.720">
    <property type="entry name" value="NAD(P)-binding Rossmann-like Domain"/>
    <property type="match status" value="1"/>
</dbReference>
<proteinExistence type="inferred from homology"/>
<comment type="caution">
    <text evidence="3">The sequence shown here is derived from an EMBL/GenBank/DDBJ whole genome shotgun (WGS) entry which is preliminary data.</text>
</comment>
<dbReference type="Pfam" id="PF00106">
    <property type="entry name" value="adh_short"/>
    <property type="match status" value="1"/>
</dbReference>
<protein>
    <submittedName>
        <fullName evidence="3">Short-chain dehydrogenase</fullName>
    </submittedName>
</protein>
<organism evidence="3 4">
    <name type="scientific">Rhodococcoides kyotonense</name>
    <dbReference type="NCBI Taxonomy" id="398843"/>
    <lineage>
        <taxon>Bacteria</taxon>
        <taxon>Bacillati</taxon>
        <taxon>Actinomycetota</taxon>
        <taxon>Actinomycetes</taxon>
        <taxon>Mycobacteriales</taxon>
        <taxon>Nocardiaceae</taxon>
        <taxon>Rhodococcoides</taxon>
    </lineage>
</organism>
<comment type="similarity">
    <text evidence="2">Belongs to the short-chain dehydrogenases/reductases (SDR) family.</text>
</comment>
<dbReference type="Proteomes" id="UP000077519">
    <property type="component" value="Unassembled WGS sequence"/>
</dbReference>
<dbReference type="InterPro" id="IPR002347">
    <property type="entry name" value="SDR_fam"/>
</dbReference>
<reference evidence="3 4" key="1">
    <citation type="submission" date="2016-03" db="EMBL/GenBank/DDBJ databases">
        <title>Genome sequence of Rhodococcus kyotonensis KB10.</title>
        <authorList>
            <person name="Jeong H."/>
            <person name="Hong C.E."/>
            <person name="Jo S.H."/>
            <person name="Park J.M."/>
        </authorList>
    </citation>
    <scope>NUCLEOTIDE SEQUENCE [LARGE SCALE GENOMIC DNA]</scope>
    <source>
        <strain evidence="3 4">KB10</strain>
    </source>
</reference>
<dbReference type="PRINTS" id="PR00080">
    <property type="entry name" value="SDRFAMILY"/>
</dbReference>
<dbReference type="PANTHER" id="PTHR43157:SF31">
    <property type="entry name" value="PHOSPHATIDYLINOSITOL-GLYCAN BIOSYNTHESIS CLASS F PROTEIN"/>
    <property type="match status" value="1"/>
</dbReference>
<dbReference type="InterPro" id="IPR036291">
    <property type="entry name" value="NAD(P)-bd_dom_sf"/>
</dbReference>
<gene>
    <name evidence="3" type="ORF">A3K89_11840</name>
</gene>
<dbReference type="PRINTS" id="PR00081">
    <property type="entry name" value="GDHRDH"/>
</dbReference>
<evidence type="ECO:0000313" key="3">
    <source>
        <dbReference type="EMBL" id="OAK51601.1"/>
    </source>
</evidence>
<dbReference type="NCBIfam" id="NF004846">
    <property type="entry name" value="PRK06197.1"/>
    <property type="match status" value="1"/>
</dbReference>
<keyword evidence="1" id="KW-0560">Oxidoreductase</keyword>
<sequence>MSDNNHRRVLLTGGNTGIGYFTALELVKQGDHVTLACRNLDKADAAAEKIAAEARKSTDAPQGVVDTARLDLADLDSVRSFAESAPAKVDVLINNAGVMMPSKRTETKDGFELQFGTNHLGHFALTGHLMPNLRAADSATVVTVSSVAHKQAPKLNFDDLHATRGYNPQRMYANSKLANLLFALELQRRLDRAGIPITSNAAHPGISSTELYTSPDGLGSSKVVSFAASIGLLFISQSARAGSLPTLDALENGGPASYTGPRWLMESRGAPGPAKISAKAKDPELAEKLWNESEKLTGVVYDLS</sequence>
<keyword evidence="4" id="KW-1185">Reference proteome</keyword>
<evidence type="ECO:0000313" key="4">
    <source>
        <dbReference type="Proteomes" id="UP000077519"/>
    </source>
</evidence>
<dbReference type="GO" id="GO:0016491">
    <property type="term" value="F:oxidoreductase activity"/>
    <property type="evidence" value="ECO:0007669"/>
    <property type="project" value="UniProtKB-KW"/>
</dbReference>
<dbReference type="EMBL" id="LVHI01000038">
    <property type="protein sequence ID" value="OAK51601.1"/>
    <property type="molecule type" value="Genomic_DNA"/>
</dbReference>